<keyword evidence="8" id="KW-1185">Reference proteome</keyword>
<dbReference type="InterPro" id="IPR036388">
    <property type="entry name" value="WH-like_DNA-bd_sf"/>
</dbReference>
<protein>
    <submittedName>
        <fullName evidence="7">RNA polymerase subunit sigma</fullName>
    </submittedName>
</protein>
<dbReference type="SUPFAM" id="SSF88659">
    <property type="entry name" value="Sigma3 and sigma4 domains of RNA polymerase sigma factors"/>
    <property type="match status" value="1"/>
</dbReference>
<dbReference type="InterPro" id="IPR014284">
    <property type="entry name" value="RNA_pol_sigma-70_dom"/>
</dbReference>
<dbReference type="InterPro" id="IPR013324">
    <property type="entry name" value="RNA_pol_sigma_r3/r4-like"/>
</dbReference>
<gene>
    <name evidence="7" type="ORF">CEE69_09355</name>
</gene>
<comment type="caution">
    <text evidence="7">The sequence shown here is derived from an EMBL/GenBank/DDBJ whole genome shotgun (WGS) entry which is preliminary data.</text>
</comment>
<evidence type="ECO:0000256" key="4">
    <source>
        <dbReference type="ARBA" id="ARBA00023163"/>
    </source>
</evidence>
<dbReference type="InterPro" id="IPR013325">
    <property type="entry name" value="RNA_pol_sigma_r2"/>
</dbReference>
<keyword evidence="4" id="KW-0804">Transcription</keyword>
<dbReference type="SUPFAM" id="SSF88946">
    <property type="entry name" value="Sigma2 domain of RNA polymerase sigma factors"/>
    <property type="match status" value="1"/>
</dbReference>
<dbReference type="CDD" id="cd06171">
    <property type="entry name" value="Sigma70_r4"/>
    <property type="match status" value="1"/>
</dbReference>
<accession>A0A2G1W9S7</accession>
<proteinExistence type="inferred from homology"/>
<dbReference type="AlphaFoldDB" id="A0A2G1W9S7"/>
<dbReference type="RefSeq" id="WP_099260420.1">
    <property type="nucleotide sequence ID" value="NZ_NIZW01000006.1"/>
</dbReference>
<dbReference type="OrthoDB" id="260857at2"/>
<comment type="similarity">
    <text evidence="1">Belongs to the sigma-70 factor family. ECF subfamily.</text>
</comment>
<reference evidence="7 8" key="1">
    <citation type="submission" date="2017-06" db="EMBL/GenBank/DDBJ databases">
        <title>Description of Rhodopirellula bahusiensis sp. nov.</title>
        <authorList>
            <person name="Kizina J."/>
            <person name="Harder J."/>
        </authorList>
    </citation>
    <scope>NUCLEOTIDE SEQUENCE [LARGE SCALE GENOMIC DNA]</scope>
    <source>
        <strain evidence="7 8">SWK21</strain>
    </source>
</reference>
<dbReference type="GO" id="GO:0016987">
    <property type="term" value="F:sigma factor activity"/>
    <property type="evidence" value="ECO:0007669"/>
    <property type="project" value="UniProtKB-KW"/>
</dbReference>
<dbReference type="PANTHER" id="PTHR43133:SF51">
    <property type="entry name" value="RNA POLYMERASE SIGMA FACTOR"/>
    <property type="match status" value="1"/>
</dbReference>
<dbReference type="Gene3D" id="1.10.10.10">
    <property type="entry name" value="Winged helix-like DNA-binding domain superfamily/Winged helix DNA-binding domain"/>
    <property type="match status" value="1"/>
</dbReference>
<dbReference type="Proteomes" id="UP000225740">
    <property type="component" value="Unassembled WGS sequence"/>
</dbReference>
<feature type="domain" description="RNA polymerase sigma factor 70 region 4 type 2" evidence="6">
    <location>
        <begin position="147"/>
        <end position="199"/>
    </location>
</feature>
<evidence type="ECO:0000256" key="5">
    <source>
        <dbReference type="SAM" id="MobiDB-lite"/>
    </source>
</evidence>
<keyword evidence="2" id="KW-0805">Transcription regulation</keyword>
<dbReference type="InterPro" id="IPR039425">
    <property type="entry name" value="RNA_pol_sigma-70-like"/>
</dbReference>
<dbReference type="NCBIfam" id="TIGR02937">
    <property type="entry name" value="sigma70-ECF"/>
    <property type="match status" value="1"/>
</dbReference>
<evidence type="ECO:0000313" key="8">
    <source>
        <dbReference type="Proteomes" id="UP000225740"/>
    </source>
</evidence>
<evidence type="ECO:0000256" key="2">
    <source>
        <dbReference type="ARBA" id="ARBA00023015"/>
    </source>
</evidence>
<evidence type="ECO:0000256" key="3">
    <source>
        <dbReference type="ARBA" id="ARBA00023082"/>
    </source>
</evidence>
<sequence>MSLSDVDRQLLQRCLDREPRAWQDFVDRFVGLVVHVVNRTAIGRSLSMDEPTRDDMVAEVFLVIVRHDFAVLRRFRRQCSLATYLTIVARRVVVRRLTATSAASGNHHPASSNGSSLANGNTVNGIANGHAAPTQINGELQRIENAEEVEHLLMRLDPKEASVVRMYHLEGKSYQEISQAVGLSENTIGPLLHRARAKMGRG</sequence>
<dbReference type="Gene3D" id="1.10.1740.10">
    <property type="match status" value="1"/>
</dbReference>
<evidence type="ECO:0000256" key="1">
    <source>
        <dbReference type="ARBA" id="ARBA00010641"/>
    </source>
</evidence>
<organism evidence="7 8">
    <name type="scientific">Rhodopirellula bahusiensis</name>
    <dbReference type="NCBI Taxonomy" id="2014065"/>
    <lineage>
        <taxon>Bacteria</taxon>
        <taxon>Pseudomonadati</taxon>
        <taxon>Planctomycetota</taxon>
        <taxon>Planctomycetia</taxon>
        <taxon>Pirellulales</taxon>
        <taxon>Pirellulaceae</taxon>
        <taxon>Rhodopirellula</taxon>
    </lineage>
</organism>
<name>A0A2G1W9S7_9BACT</name>
<evidence type="ECO:0000313" key="7">
    <source>
        <dbReference type="EMBL" id="PHQ35787.1"/>
    </source>
</evidence>
<dbReference type="Pfam" id="PF08281">
    <property type="entry name" value="Sigma70_r4_2"/>
    <property type="match status" value="1"/>
</dbReference>
<dbReference type="InterPro" id="IPR013249">
    <property type="entry name" value="RNA_pol_sigma70_r4_t2"/>
</dbReference>
<dbReference type="GO" id="GO:0003677">
    <property type="term" value="F:DNA binding"/>
    <property type="evidence" value="ECO:0007669"/>
    <property type="project" value="InterPro"/>
</dbReference>
<dbReference type="PANTHER" id="PTHR43133">
    <property type="entry name" value="RNA POLYMERASE ECF-TYPE SIGMA FACTO"/>
    <property type="match status" value="1"/>
</dbReference>
<feature type="region of interest" description="Disordered" evidence="5">
    <location>
        <begin position="102"/>
        <end position="121"/>
    </location>
</feature>
<dbReference type="GeneID" id="90608379"/>
<keyword evidence="3" id="KW-0731">Sigma factor</keyword>
<dbReference type="EMBL" id="NIZW01000006">
    <property type="protein sequence ID" value="PHQ35787.1"/>
    <property type="molecule type" value="Genomic_DNA"/>
</dbReference>
<evidence type="ECO:0000259" key="6">
    <source>
        <dbReference type="Pfam" id="PF08281"/>
    </source>
</evidence>
<dbReference type="GO" id="GO:0006352">
    <property type="term" value="P:DNA-templated transcription initiation"/>
    <property type="evidence" value="ECO:0007669"/>
    <property type="project" value="InterPro"/>
</dbReference>
<feature type="compositionally biased region" description="Low complexity" evidence="5">
    <location>
        <begin position="110"/>
        <end position="121"/>
    </location>
</feature>